<feature type="transmembrane region" description="Helical" evidence="5">
    <location>
        <begin position="110"/>
        <end position="129"/>
    </location>
</feature>
<keyword evidence="7" id="KW-1185">Reference proteome</keyword>
<proteinExistence type="predicted"/>
<evidence type="ECO:0000256" key="4">
    <source>
        <dbReference type="ARBA" id="ARBA00023136"/>
    </source>
</evidence>
<name>A3IVL6_9CHRO</name>
<protein>
    <recommendedName>
        <fullName evidence="8">UbiA prenyltransferase</fullName>
    </recommendedName>
</protein>
<dbReference type="eggNOG" id="COG1575">
    <property type="taxonomic scope" value="Bacteria"/>
</dbReference>
<feature type="transmembrane region" description="Helical" evidence="5">
    <location>
        <begin position="166"/>
        <end position="187"/>
    </location>
</feature>
<gene>
    <name evidence="6" type="ORF">CY0110_01570</name>
</gene>
<evidence type="ECO:0000256" key="3">
    <source>
        <dbReference type="ARBA" id="ARBA00022989"/>
    </source>
</evidence>
<evidence type="ECO:0000313" key="6">
    <source>
        <dbReference type="EMBL" id="EAZ89491.1"/>
    </source>
</evidence>
<evidence type="ECO:0000256" key="5">
    <source>
        <dbReference type="SAM" id="Phobius"/>
    </source>
</evidence>
<dbReference type="EMBL" id="AAXW01000043">
    <property type="protein sequence ID" value="EAZ89491.1"/>
    <property type="molecule type" value="Genomic_DNA"/>
</dbReference>
<dbReference type="AlphaFoldDB" id="A3IVL6"/>
<feature type="transmembrane region" description="Helical" evidence="5">
    <location>
        <begin position="199"/>
        <end position="225"/>
    </location>
</feature>
<dbReference type="GO" id="GO:0016020">
    <property type="term" value="C:membrane"/>
    <property type="evidence" value="ECO:0007669"/>
    <property type="project" value="UniProtKB-SubCell"/>
</dbReference>
<feature type="transmembrane region" description="Helical" evidence="5">
    <location>
        <begin position="81"/>
        <end position="104"/>
    </location>
</feature>
<keyword evidence="3 5" id="KW-1133">Transmembrane helix</keyword>
<keyword evidence="4 5" id="KW-0472">Membrane</keyword>
<feature type="transmembrane region" description="Helical" evidence="5">
    <location>
        <begin position="231"/>
        <end position="249"/>
    </location>
</feature>
<dbReference type="GO" id="GO:0016765">
    <property type="term" value="F:transferase activity, transferring alkyl or aryl (other than methyl) groups"/>
    <property type="evidence" value="ECO:0007669"/>
    <property type="project" value="InterPro"/>
</dbReference>
<feature type="transmembrane region" description="Helical" evidence="5">
    <location>
        <begin position="141"/>
        <end position="160"/>
    </location>
</feature>
<evidence type="ECO:0000256" key="1">
    <source>
        <dbReference type="ARBA" id="ARBA00004141"/>
    </source>
</evidence>
<comment type="caution">
    <text evidence="6">The sequence shown here is derived from an EMBL/GenBank/DDBJ whole genome shotgun (WGS) entry which is preliminary data.</text>
</comment>
<organism evidence="6 7">
    <name type="scientific">Crocosphaera chwakensis CCY0110</name>
    <dbReference type="NCBI Taxonomy" id="391612"/>
    <lineage>
        <taxon>Bacteria</taxon>
        <taxon>Bacillati</taxon>
        <taxon>Cyanobacteriota</taxon>
        <taxon>Cyanophyceae</taxon>
        <taxon>Oscillatoriophycideae</taxon>
        <taxon>Chroococcales</taxon>
        <taxon>Aphanothecaceae</taxon>
        <taxon>Crocosphaera</taxon>
        <taxon>Crocosphaera chwakensis</taxon>
    </lineage>
</organism>
<evidence type="ECO:0008006" key="8">
    <source>
        <dbReference type="Google" id="ProtNLM"/>
    </source>
</evidence>
<feature type="transmembrane region" description="Helical" evidence="5">
    <location>
        <begin position="21"/>
        <end position="38"/>
    </location>
</feature>
<sequence>MFMNFRSIGTFIRDFLRYGNGIVIILAVVYTLLFYSLAECEPDSVVLVLSGLLGFLTYSYDRMHDLGEESDILNSPERTNWLRANYTFMVYLCAMAAVISFIAMLLRPAAIFPIISTIGLAFAYSLPILRDGKSLKKIPGVKTALIVVLWVILTFLIPMTVSGVHWSFQIIGGILYESLMIASIANLNDIRDTPGDRLAGVPTIPVIFGVRIAFFFSLVTIIAATMVAVTLGNWVLVMLSVIGTIGLLFNSSQVLEMLR</sequence>
<comment type="subcellular location">
    <subcellularLocation>
        <location evidence="1">Membrane</location>
        <topology evidence="1">Multi-pass membrane protein</topology>
    </subcellularLocation>
</comment>
<reference evidence="6 7" key="1">
    <citation type="submission" date="2007-03" db="EMBL/GenBank/DDBJ databases">
        <authorList>
            <person name="Stal L."/>
            <person name="Ferriera S."/>
            <person name="Johnson J."/>
            <person name="Kravitz S."/>
            <person name="Beeson K."/>
            <person name="Sutton G."/>
            <person name="Rogers Y.-H."/>
            <person name="Friedman R."/>
            <person name="Frazier M."/>
            <person name="Venter J.C."/>
        </authorList>
    </citation>
    <scope>NUCLEOTIDE SEQUENCE [LARGE SCALE GENOMIC DNA]</scope>
    <source>
        <strain evidence="6 7">CCY0110</strain>
    </source>
</reference>
<keyword evidence="2 5" id="KW-0812">Transmembrane</keyword>
<dbReference type="Proteomes" id="UP000003781">
    <property type="component" value="Unassembled WGS sequence"/>
</dbReference>
<evidence type="ECO:0000256" key="2">
    <source>
        <dbReference type="ARBA" id="ARBA00022692"/>
    </source>
</evidence>
<evidence type="ECO:0000313" key="7">
    <source>
        <dbReference type="Proteomes" id="UP000003781"/>
    </source>
</evidence>
<dbReference type="RefSeq" id="WP_008277425.1">
    <property type="nucleotide sequence ID" value="NZ_AAXW01000043.1"/>
</dbReference>
<dbReference type="InterPro" id="IPR000537">
    <property type="entry name" value="UbiA_prenyltransferase"/>
</dbReference>
<dbReference type="Pfam" id="PF01040">
    <property type="entry name" value="UbiA"/>
    <property type="match status" value="1"/>
</dbReference>
<accession>A3IVL6</accession>